<evidence type="ECO:0008006" key="9">
    <source>
        <dbReference type="Google" id="ProtNLM"/>
    </source>
</evidence>
<feature type="domain" description="Molybdopterin oxidoreductase" evidence="6">
    <location>
        <begin position="1"/>
        <end position="35"/>
    </location>
</feature>
<dbReference type="GO" id="GO:0051536">
    <property type="term" value="F:iron-sulfur cluster binding"/>
    <property type="evidence" value="ECO:0007669"/>
    <property type="project" value="UniProtKB-KW"/>
</dbReference>
<comment type="caution">
    <text evidence="8">The sequence shown here is derived from an EMBL/GenBank/DDBJ whole genome shotgun (WGS) entry which is preliminary data.</text>
</comment>
<evidence type="ECO:0000256" key="1">
    <source>
        <dbReference type="ARBA" id="ARBA00022723"/>
    </source>
</evidence>
<dbReference type="SUPFAM" id="SSF53706">
    <property type="entry name" value="Formate dehydrogenase/DMSO reductase, domains 1-3"/>
    <property type="match status" value="1"/>
</dbReference>
<feature type="domain" description="Molybdopterin dinucleotide-binding" evidence="7">
    <location>
        <begin position="118"/>
        <end position="224"/>
    </location>
</feature>
<evidence type="ECO:0000259" key="6">
    <source>
        <dbReference type="Pfam" id="PF00384"/>
    </source>
</evidence>
<dbReference type="InterPro" id="IPR009010">
    <property type="entry name" value="Asp_de-COase-like_dom_sf"/>
</dbReference>
<dbReference type="GO" id="GO:0003954">
    <property type="term" value="F:NADH dehydrogenase activity"/>
    <property type="evidence" value="ECO:0007669"/>
    <property type="project" value="TreeGrafter"/>
</dbReference>
<dbReference type="SUPFAM" id="SSF50692">
    <property type="entry name" value="ADC-like"/>
    <property type="match status" value="1"/>
</dbReference>
<keyword evidence="1" id="KW-0479">Metal-binding</keyword>
<dbReference type="Pfam" id="PF01568">
    <property type="entry name" value="Molydop_binding"/>
    <property type="match status" value="1"/>
</dbReference>
<dbReference type="InterPro" id="IPR006657">
    <property type="entry name" value="MoPterin_dinucl-bd_dom"/>
</dbReference>
<proteinExistence type="predicted"/>
<dbReference type="InterPro" id="IPR006656">
    <property type="entry name" value="Mopterin_OxRdtase"/>
</dbReference>
<dbReference type="InterPro" id="IPR041925">
    <property type="entry name" value="CT_Formate-Dh_H"/>
</dbReference>
<dbReference type="Pfam" id="PF00384">
    <property type="entry name" value="Molybdopterin"/>
    <property type="match status" value="1"/>
</dbReference>
<dbReference type="AlphaFoldDB" id="X1VP45"/>
<evidence type="ECO:0000256" key="3">
    <source>
        <dbReference type="ARBA" id="ARBA00023004"/>
    </source>
</evidence>
<organism evidence="8">
    <name type="scientific">marine sediment metagenome</name>
    <dbReference type="NCBI Taxonomy" id="412755"/>
    <lineage>
        <taxon>unclassified sequences</taxon>
        <taxon>metagenomes</taxon>
        <taxon>ecological metagenomes</taxon>
    </lineage>
</organism>
<dbReference type="InterPro" id="IPR050123">
    <property type="entry name" value="Prok_molybdopt-oxidoreductase"/>
</dbReference>
<dbReference type="Gene3D" id="3.40.50.740">
    <property type="match status" value="1"/>
</dbReference>
<evidence type="ECO:0000256" key="2">
    <source>
        <dbReference type="ARBA" id="ARBA00023002"/>
    </source>
</evidence>
<dbReference type="GO" id="GO:0016020">
    <property type="term" value="C:membrane"/>
    <property type="evidence" value="ECO:0007669"/>
    <property type="project" value="TreeGrafter"/>
</dbReference>
<accession>X1VP45</accession>
<evidence type="ECO:0000256" key="4">
    <source>
        <dbReference type="ARBA" id="ARBA00023014"/>
    </source>
</evidence>
<keyword evidence="3" id="KW-0408">Iron</keyword>
<dbReference type="PANTHER" id="PTHR43105">
    <property type="entry name" value="RESPIRATORY NITRATE REDUCTASE"/>
    <property type="match status" value="1"/>
</dbReference>
<reference evidence="8" key="1">
    <citation type="journal article" date="2014" name="Front. Microbiol.">
        <title>High frequency of phylogenetically diverse reductive dehalogenase-homologous genes in deep subseafloor sedimentary metagenomes.</title>
        <authorList>
            <person name="Kawai M."/>
            <person name="Futagami T."/>
            <person name="Toyoda A."/>
            <person name="Takaki Y."/>
            <person name="Nishi S."/>
            <person name="Hori S."/>
            <person name="Arai W."/>
            <person name="Tsubouchi T."/>
            <person name="Morono Y."/>
            <person name="Uchiyama I."/>
            <person name="Ito T."/>
            <person name="Fujiyama A."/>
            <person name="Inagaki F."/>
            <person name="Takami H."/>
        </authorList>
    </citation>
    <scope>NUCLEOTIDE SEQUENCE</scope>
    <source>
        <strain evidence="8">Expedition CK06-06</strain>
    </source>
</reference>
<evidence type="ECO:0000259" key="7">
    <source>
        <dbReference type="Pfam" id="PF01568"/>
    </source>
</evidence>
<name>X1VP45_9ZZZZ</name>
<dbReference type="GO" id="GO:0022904">
    <property type="term" value="P:respiratory electron transport chain"/>
    <property type="evidence" value="ECO:0007669"/>
    <property type="project" value="TreeGrafter"/>
</dbReference>
<keyword evidence="4" id="KW-0411">Iron-sulfur</keyword>
<dbReference type="EMBL" id="BARW01028234">
    <property type="protein sequence ID" value="GAJ10700.1"/>
    <property type="molecule type" value="Genomic_DNA"/>
</dbReference>
<sequence>TFTNTERRVQRVRKAVEPPGESRPDWLITCQIGKRLGGKGFDFESPREIMEEIASLTPIYGGISYERLESGGLQWPCPTPEHPGTPILHTRQFTRGKGQFIPLEYKPPMELPDDEYPLILTTGRSLFHWHTGTVSRKVAGLNEFMGEGLVEINPEDAKALAISDGEIVKISSRRGEITAKASLTEVSPPGVVFMTFHFAESPTNMLTNPALDPVSKIPEYKVCAVRIDKNGGR</sequence>
<dbReference type="GO" id="GO:0043546">
    <property type="term" value="F:molybdopterin cofactor binding"/>
    <property type="evidence" value="ECO:0007669"/>
    <property type="project" value="InterPro"/>
</dbReference>
<keyword evidence="2" id="KW-0560">Oxidoreductase</keyword>
<evidence type="ECO:0000256" key="5">
    <source>
        <dbReference type="SAM" id="MobiDB-lite"/>
    </source>
</evidence>
<dbReference type="GO" id="GO:0046872">
    <property type="term" value="F:metal ion binding"/>
    <property type="evidence" value="ECO:0007669"/>
    <property type="project" value="UniProtKB-KW"/>
</dbReference>
<protein>
    <recommendedName>
        <fullName evidence="9">Molybdopterin dinucleotide-binding domain-containing protein</fullName>
    </recommendedName>
</protein>
<dbReference type="Gene3D" id="2.40.40.20">
    <property type="match status" value="1"/>
</dbReference>
<evidence type="ECO:0000313" key="8">
    <source>
        <dbReference type="EMBL" id="GAJ10700.1"/>
    </source>
</evidence>
<feature type="non-terminal residue" evidence="8">
    <location>
        <position position="1"/>
    </location>
</feature>
<gene>
    <name evidence="8" type="ORF">S12H4_45633</name>
</gene>
<dbReference type="PANTHER" id="PTHR43105:SF14">
    <property type="entry name" value="FORMATE DEHYDROGENASE H"/>
    <property type="match status" value="1"/>
</dbReference>
<dbReference type="CDD" id="cd02790">
    <property type="entry name" value="MopB_CT_Formate-Dh_H"/>
    <property type="match status" value="1"/>
</dbReference>
<feature type="region of interest" description="Disordered" evidence="5">
    <location>
        <begin position="1"/>
        <end position="20"/>
    </location>
</feature>